<comment type="caution">
    <text evidence="1">The sequence shown here is derived from an EMBL/GenBank/DDBJ whole genome shotgun (WGS) entry which is preliminary data.</text>
</comment>
<evidence type="ECO:0000313" key="2">
    <source>
        <dbReference type="Proteomes" id="UP000243478"/>
    </source>
</evidence>
<dbReference type="AlphaFoldDB" id="A0A0F5ZR52"/>
<proteinExistence type="predicted"/>
<dbReference type="PATRIC" id="fig|40324.63.peg.2236"/>
<accession>A0A0F5ZR52</accession>
<organism evidence="1 2">
    <name type="scientific">Stenotrophomonas maltophilia</name>
    <name type="common">Pseudomonas maltophilia</name>
    <name type="synonym">Xanthomonas maltophilia</name>
    <dbReference type="NCBI Taxonomy" id="40324"/>
    <lineage>
        <taxon>Bacteria</taxon>
        <taxon>Pseudomonadati</taxon>
        <taxon>Pseudomonadota</taxon>
        <taxon>Gammaproteobacteria</taxon>
        <taxon>Lysobacterales</taxon>
        <taxon>Lysobacteraceae</taxon>
        <taxon>Stenotrophomonas</taxon>
        <taxon>Stenotrophomonas maltophilia group</taxon>
    </lineage>
</organism>
<evidence type="ECO:0000313" key="1">
    <source>
        <dbReference type="EMBL" id="KKD57480.1"/>
    </source>
</evidence>
<dbReference type="EMBL" id="JZRZ01000012">
    <property type="protein sequence ID" value="KKD57480.1"/>
    <property type="molecule type" value="Genomic_DNA"/>
</dbReference>
<protein>
    <submittedName>
        <fullName evidence="1">Uncharacterized protein</fullName>
    </submittedName>
</protein>
<name>A0A0F5ZR52_STEMA</name>
<sequence length="97" mass="10650">MHFQGLRLRLEPSSLARFSSWVTISRSSSSTALWQLLQIRNGTECAALLGWWQATKAFTDSSLCTKPLAIRKSRARYTVGGASAPTPLPLRTHSSSS</sequence>
<gene>
    <name evidence="1" type="ORF">VM57_05935</name>
</gene>
<reference evidence="1 2" key="1">
    <citation type="submission" date="2015-03" db="EMBL/GenBank/DDBJ databases">
        <title>Draft genome of Stenotrophomonas maltophila isolated from urine specimen.</title>
        <authorList>
            <person name="Murugan N."/>
            <person name="Malathi J."/>
            <person name="Umashankar V."/>
            <person name="Madhavan H."/>
        </authorList>
    </citation>
    <scope>NUCLEOTIDE SEQUENCE [LARGE SCALE GENOMIC DNA]</scope>
    <source>
        <strain evidence="1 2">JMNMN1</strain>
    </source>
</reference>
<dbReference type="Proteomes" id="UP000243478">
    <property type="component" value="Unassembled WGS sequence"/>
</dbReference>